<gene>
    <name evidence="1" type="ORF">NDU88_007298</name>
</gene>
<evidence type="ECO:0000313" key="1">
    <source>
        <dbReference type="EMBL" id="KAJ1182103.1"/>
    </source>
</evidence>
<dbReference type="Proteomes" id="UP001066276">
    <property type="component" value="Chromosome 3_2"/>
</dbReference>
<dbReference type="EMBL" id="JANPWB010000006">
    <property type="protein sequence ID" value="KAJ1182103.1"/>
    <property type="molecule type" value="Genomic_DNA"/>
</dbReference>
<sequence>MAVAEFRGRGGVLAVFCTAEDLDPLEEQVAFLIETELAAGVEGQNNAEVEDQKNYGEQAKTSGDQLVCDALPVEDTILTPMDDDAFQQLLDSIDKCPLQMEMLLYLQMN</sequence>
<evidence type="ECO:0000313" key="2">
    <source>
        <dbReference type="Proteomes" id="UP001066276"/>
    </source>
</evidence>
<comment type="caution">
    <text evidence="1">The sequence shown here is derived from an EMBL/GenBank/DDBJ whole genome shotgun (WGS) entry which is preliminary data.</text>
</comment>
<organism evidence="1 2">
    <name type="scientific">Pleurodeles waltl</name>
    <name type="common">Iberian ribbed newt</name>
    <dbReference type="NCBI Taxonomy" id="8319"/>
    <lineage>
        <taxon>Eukaryota</taxon>
        <taxon>Metazoa</taxon>
        <taxon>Chordata</taxon>
        <taxon>Craniata</taxon>
        <taxon>Vertebrata</taxon>
        <taxon>Euteleostomi</taxon>
        <taxon>Amphibia</taxon>
        <taxon>Batrachia</taxon>
        <taxon>Caudata</taxon>
        <taxon>Salamandroidea</taxon>
        <taxon>Salamandridae</taxon>
        <taxon>Pleurodelinae</taxon>
        <taxon>Pleurodeles</taxon>
    </lineage>
</organism>
<proteinExistence type="predicted"/>
<name>A0AAV7TZN8_PLEWA</name>
<reference evidence="1" key="1">
    <citation type="journal article" date="2022" name="bioRxiv">
        <title>Sequencing and chromosome-scale assembly of the giantPleurodeles waltlgenome.</title>
        <authorList>
            <person name="Brown T."/>
            <person name="Elewa A."/>
            <person name="Iarovenko S."/>
            <person name="Subramanian E."/>
            <person name="Araus A.J."/>
            <person name="Petzold A."/>
            <person name="Susuki M."/>
            <person name="Suzuki K.-i.T."/>
            <person name="Hayashi T."/>
            <person name="Toyoda A."/>
            <person name="Oliveira C."/>
            <person name="Osipova E."/>
            <person name="Leigh N.D."/>
            <person name="Simon A."/>
            <person name="Yun M.H."/>
        </authorList>
    </citation>
    <scope>NUCLEOTIDE SEQUENCE</scope>
    <source>
        <strain evidence="1">20211129_DDA</strain>
        <tissue evidence="1">Liver</tissue>
    </source>
</reference>
<protein>
    <submittedName>
        <fullName evidence="1">Uncharacterized protein</fullName>
    </submittedName>
</protein>
<dbReference type="AlphaFoldDB" id="A0AAV7TZN8"/>
<accession>A0AAV7TZN8</accession>
<keyword evidence="2" id="KW-1185">Reference proteome</keyword>